<reference evidence="5 6" key="1">
    <citation type="submission" date="2024-03" db="EMBL/GenBank/DDBJ databases">
        <title>Chitinophaga caseinilytica sp. nov., a casein hydrolysing bacterium isolated from forest soil.</title>
        <authorList>
            <person name="Lee D.S."/>
            <person name="Han D.M."/>
            <person name="Baek J.H."/>
            <person name="Choi D.G."/>
            <person name="Jeon J.H."/>
            <person name="Jeon C.O."/>
        </authorList>
    </citation>
    <scope>NUCLEOTIDE SEQUENCE [LARGE SCALE GENOMIC DNA]</scope>
    <source>
        <strain evidence="5 6">KACC 19118</strain>
    </source>
</reference>
<evidence type="ECO:0000259" key="4">
    <source>
        <dbReference type="Pfam" id="PF02357"/>
    </source>
</evidence>
<dbReference type="Gene3D" id="3.30.70.940">
    <property type="entry name" value="NusG, N-terminal domain"/>
    <property type="match status" value="1"/>
</dbReference>
<name>A0ABZ2ZBQ8_9BACT</name>
<organism evidence="5 6">
    <name type="scientific">Chitinophaga caseinilytica</name>
    <dbReference type="NCBI Taxonomy" id="2267521"/>
    <lineage>
        <taxon>Bacteria</taxon>
        <taxon>Pseudomonadati</taxon>
        <taxon>Bacteroidota</taxon>
        <taxon>Chitinophagia</taxon>
        <taxon>Chitinophagales</taxon>
        <taxon>Chitinophagaceae</taxon>
        <taxon>Chitinophaga</taxon>
    </lineage>
</organism>
<evidence type="ECO:0000313" key="5">
    <source>
        <dbReference type="EMBL" id="WZN49182.1"/>
    </source>
</evidence>
<dbReference type="InterPro" id="IPR006645">
    <property type="entry name" value="NGN-like_dom"/>
</dbReference>
<keyword evidence="3" id="KW-0804">Transcription</keyword>
<dbReference type="SUPFAM" id="SSF82679">
    <property type="entry name" value="N-utilization substance G protein NusG, N-terminal domain"/>
    <property type="match status" value="1"/>
</dbReference>
<dbReference type="Pfam" id="PF02357">
    <property type="entry name" value="NusG"/>
    <property type="match status" value="1"/>
</dbReference>
<dbReference type="InterPro" id="IPR036735">
    <property type="entry name" value="NGN_dom_sf"/>
</dbReference>
<proteinExistence type="predicted"/>
<dbReference type="RefSeq" id="WP_341843756.1">
    <property type="nucleotide sequence ID" value="NZ_CP149792.1"/>
</dbReference>
<dbReference type="InterPro" id="IPR043425">
    <property type="entry name" value="NusG-like"/>
</dbReference>
<dbReference type="Proteomes" id="UP001449657">
    <property type="component" value="Chromosome"/>
</dbReference>
<feature type="domain" description="NusG-like N-terminal" evidence="4">
    <location>
        <begin position="2"/>
        <end position="83"/>
    </location>
</feature>
<sequence>MEKKVADLLTRKRLETYCPMNVVEKQWNDRRKMSEEPLFPSYVFVRIPESMQDIVRETEGIVNFVYWLGKPALIHDADIEMIRRFMREHQSAALEKIPMRNVEAETSKPSTLLYFRGRTPESGRNKVRAVLSSLGYALVAAVPAHDLNVRKADYIYA</sequence>
<evidence type="ECO:0000313" key="6">
    <source>
        <dbReference type="Proteomes" id="UP001449657"/>
    </source>
</evidence>
<dbReference type="CDD" id="cd09895">
    <property type="entry name" value="NGN_SP_UpxY"/>
    <property type="match status" value="1"/>
</dbReference>
<evidence type="ECO:0000256" key="1">
    <source>
        <dbReference type="ARBA" id="ARBA00022814"/>
    </source>
</evidence>
<keyword evidence="2" id="KW-0805">Transcription regulation</keyword>
<accession>A0ABZ2ZBQ8</accession>
<keyword evidence="1" id="KW-0889">Transcription antitermination</keyword>
<keyword evidence="6" id="KW-1185">Reference proteome</keyword>
<dbReference type="PANTHER" id="PTHR30265:SF4">
    <property type="entry name" value="KOW MOTIF FAMILY PROTEIN, EXPRESSED"/>
    <property type="match status" value="1"/>
</dbReference>
<gene>
    <name evidence="5" type="ORF">WJU22_05620</name>
</gene>
<evidence type="ECO:0000256" key="3">
    <source>
        <dbReference type="ARBA" id="ARBA00023163"/>
    </source>
</evidence>
<evidence type="ECO:0000256" key="2">
    <source>
        <dbReference type="ARBA" id="ARBA00023015"/>
    </source>
</evidence>
<dbReference type="EMBL" id="CP150096">
    <property type="protein sequence ID" value="WZN49182.1"/>
    <property type="molecule type" value="Genomic_DNA"/>
</dbReference>
<protein>
    <submittedName>
        <fullName evidence="5">Transcription termination/antitermination NusG family protein</fullName>
    </submittedName>
</protein>
<dbReference type="PANTHER" id="PTHR30265">
    <property type="entry name" value="RHO-INTERACTING TRANSCRIPTION TERMINATION FACTOR NUSG"/>
    <property type="match status" value="1"/>
</dbReference>